<accession>A0A517SY99</accession>
<keyword evidence="5" id="KW-0998">Cell outer membrane</keyword>
<organism evidence="7 8">
    <name type="scientific">Stieleria bergensis</name>
    <dbReference type="NCBI Taxonomy" id="2528025"/>
    <lineage>
        <taxon>Bacteria</taxon>
        <taxon>Pseudomonadati</taxon>
        <taxon>Planctomycetota</taxon>
        <taxon>Planctomycetia</taxon>
        <taxon>Pirellulales</taxon>
        <taxon>Pirellulaceae</taxon>
        <taxon>Stieleria</taxon>
    </lineage>
</organism>
<dbReference type="GO" id="GO:0009279">
    <property type="term" value="C:cell outer membrane"/>
    <property type="evidence" value="ECO:0007669"/>
    <property type="project" value="UniProtKB-SubCell"/>
</dbReference>
<dbReference type="SUPFAM" id="SSF56954">
    <property type="entry name" value="Outer membrane efflux proteins (OEP)"/>
    <property type="match status" value="1"/>
</dbReference>
<proteinExistence type="predicted"/>
<feature type="compositionally biased region" description="Polar residues" evidence="6">
    <location>
        <begin position="802"/>
        <end position="813"/>
    </location>
</feature>
<evidence type="ECO:0000256" key="5">
    <source>
        <dbReference type="ARBA" id="ARBA00023237"/>
    </source>
</evidence>
<evidence type="ECO:0000256" key="6">
    <source>
        <dbReference type="SAM" id="MobiDB-lite"/>
    </source>
</evidence>
<keyword evidence="2" id="KW-1134">Transmembrane beta strand</keyword>
<evidence type="ECO:0000313" key="7">
    <source>
        <dbReference type="EMBL" id="QDT61033.1"/>
    </source>
</evidence>
<dbReference type="PROSITE" id="PS51257">
    <property type="entry name" value="PROKAR_LIPOPROTEIN"/>
    <property type="match status" value="1"/>
</dbReference>
<dbReference type="GO" id="GO:1990281">
    <property type="term" value="C:efflux pump complex"/>
    <property type="evidence" value="ECO:0007669"/>
    <property type="project" value="TreeGrafter"/>
</dbReference>
<evidence type="ECO:0000256" key="1">
    <source>
        <dbReference type="ARBA" id="ARBA00004442"/>
    </source>
</evidence>
<name>A0A517SY99_9BACT</name>
<reference evidence="7 8" key="1">
    <citation type="submission" date="2019-02" db="EMBL/GenBank/DDBJ databases">
        <title>Deep-cultivation of Planctomycetes and their phenomic and genomic characterization uncovers novel biology.</title>
        <authorList>
            <person name="Wiegand S."/>
            <person name="Jogler M."/>
            <person name="Boedeker C."/>
            <person name="Pinto D."/>
            <person name="Vollmers J."/>
            <person name="Rivas-Marin E."/>
            <person name="Kohn T."/>
            <person name="Peeters S.H."/>
            <person name="Heuer A."/>
            <person name="Rast P."/>
            <person name="Oberbeckmann S."/>
            <person name="Bunk B."/>
            <person name="Jeske O."/>
            <person name="Meyerdierks A."/>
            <person name="Storesund J.E."/>
            <person name="Kallscheuer N."/>
            <person name="Luecker S."/>
            <person name="Lage O.M."/>
            <person name="Pohl T."/>
            <person name="Merkel B.J."/>
            <person name="Hornburger P."/>
            <person name="Mueller R.-W."/>
            <person name="Bruemmer F."/>
            <person name="Labrenz M."/>
            <person name="Spormann A.M."/>
            <person name="Op den Camp H."/>
            <person name="Overmann J."/>
            <person name="Amann R."/>
            <person name="Jetten M.S.M."/>
            <person name="Mascher T."/>
            <person name="Medema M.H."/>
            <person name="Devos D.P."/>
            <person name="Kaster A.-K."/>
            <person name="Ovreas L."/>
            <person name="Rohde M."/>
            <person name="Galperin M.Y."/>
            <person name="Jogler C."/>
        </authorList>
    </citation>
    <scope>NUCLEOTIDE SEQUENCE [LARGE SCALE GENOMIC DNA]</scope>
    <source>
        <strain evidence="7 8">SV_7m_r</strain>
    </source>
</reference>
<dbReference type="EMBL" id="CP036272">
    <property type="protein sequence ID" value="QDT61033.1"/>
    <property type="molecule type" value="Genomic_DNA"/>
</dbReference>
<feature type="compositionally biased region" description="Polar residues" evidence="6">
    <location>
        <begin position="771"/>
        <end position="787"/>
    </location>
</feature>
<keyword evidence="4" id="KW-0472">Membrane</keyword>
<dbReference type="PANTHER" id="PTHR30026:SF23">
    <property type="entry name" value="TO APRF-PUTATIVE OUTER MEMBRANE EFFLUX PROTEIN OR SECRETED ALKALINE PHOSPHATASE-RELATED"/>
    <property type="match status" value="1"/>
</dbReference>
<keyword evidence="3" id="KW-0812">Transmembrane</keyword>
<gene>
    <name evidence="7" type="ORF">SV7mr_35630</name>
</gene>
<protein>
    <submittedName>
        <fullName evidence="7">Outer membrane efflux protein</fullName>
    </submittedName>
</protein>
<comment type="subcellular location">
    <subcellularLocation>
        <location evidence="1">Cell outer membrane</location>
    </subcellularLocation>
</comment>
<dbReference type="InterPro" id="IPR051906">
    <property type="entry name" value="TolC-like"/>
</dbReference>
<dbReference type="RefSeq" id="WP_145274599.1">
    <property type="nucleotide sequence ID" value="NZ_CP036272.1"/>
</dbReference>
<keyword evidence="8" id="KW-1185">Reference proteome</keyword>
<dbReference type="GO" id="GO:0015288">
    <property type="term" value="F:porin activity"/>
    <property type="evidence" value="ECO:0007669"/>
    <property type="project" value="TreeGrafter"/>
</dbReference>
<dbReference type="PANTHER" id="PTHR30026">
    <property type="entry name" value="OUTER MEMBRANE PROTEIN TOLC"/>
    <property type="match status" value="1"/>
</dbReference>
<evidence type="ECO:0000313" key="8">
    <source>
        <dbReference type="Proteomes" id="UP000315003"/>
    </source>
</evidence>
<evidence type="ECO:0000256" key="2">
    <source>
        <dbReference type="ARBA" id="ARBA00022452"/>
    </source>
</evidence>
<evidence type="ECO:0000256" key="3">
    <source>
        <dbReference type="ARBA" id="ARBA00022692"/>
    </source>
</evidence>
<dbReference type="Proteomes" id="UP000315003">
    <property type="component" value="Chromosome"/>
</dbReference>
<dbReference type="OrthoDB" id="229865at2"/>
<dbReference type="AlphaFoldDB" id="A0A517SY99"/>
<dbReference type="Gene3D" id="1.20.1600.10">
    <property type="entry name" value="Outer membrane efflux proteins (OEP)"/>
    <property type="match status" value="1"/>
</dbReference>
<feature type="region of interest" description="Disordered" evidence="6">
    <location>
        <begin position="764"/>
        <end position="813"/>
    </location>
</feature>
<dbReference type="GO" id="GO:0015562">
    <property type="term" value="F:efflux transmembrane transporter activity"/>
    <property type="evidence" value="ECO:0007669"/>
    <property type="project" value="InterPro"/>
</dbReference>
<sequence>MNRFLFKLATYLQLSVAIFMSTGCTPVQPYFMHEKPQLEHYLNSVASVEYPDVEVGKLPETTESLAPLTVDNHEYVFWDMSLEECVEMALTNARFLPTTSGTAEFRQGIASQFVSGTAAQFGSVYDVALQETTTQGIALAIDGNGNRLLPRGVVRANQVGGVEDALAEFDAVFSGFVDVSNIDRPQNTSAFDADPNDDNNPQFLQSFDTSQQSAISKRLATGGVASMRQILQYGRNDSGNIVNQISNSDYTTAIEAQVQHPLSRNRGTYINRIPVLLASTNEDITITNYEAQVRNLIRDVENSYWDLYLAYRAVSTATTARDFAQLTAEVSEFKEQFGEDSLQAVSQARAQYFNFQRRLIGALNGSNLPGEDRFGVYGRERALRELLGITITDGRLIRPTHEPTQARVDFDWEQSVAQMLYLSPELREKKYQIKQAQLELALAKNQLLPDVNLSLLYRWVGVGSHFGSTSRSPRFPSPESSALTELTSGDFQEGEIRLEFNMPVGVRREKARIRNAQLTLRSREDFLRESERMAVSQLSDAVAKTKSHYSQLHMAANEWQASELEANTRLYQFQNRPERIDPNTVLQSQQRLAEAQINYYRALTEYNKSLNYVDYLRGTLLAQSGITLREGPWNSKAYCDALERARERAAGKQWQYGVTRPGVIRRGPVKNAEGAVLMYGDEINTQSVPANLGESLLTPQGMAIPEVNDKSLQTLPTPKDLISPELNRPAMPTSADQSAIEPSAIEQAARADIAQATWNDNRSQEVHVANVESQPIGSGLRQSSPATKSLGIEPVRRKPITGRSTTSVPPDHL</sequence>
<evidence type="ECO:0000256" key="4">
    <source>
        <dbReference type="ARBA" id="ARBA00023136"/>
    </source>
</evidence>